<feature type="domain" description="Limonene-1,2-epoxide hydrolase" evidence="1">
    <location>
        <begin position="11"/>
        <end position="128"/>
    </location>
</feature>
<dbReference type="Proteomes" id="UP001178281">
    <property type="component" value="Unassembled WGS sequence"/>
</dbReference>
<organism evidence="2 3">
    <name type="scientific">Tsukamurella strandjordii</name>
    <dbReference type="NCBI Taxonomy" id="147577"/>
    <lineage>
        <taxon>Bacteria</taxon>
        <taxon>Bacillati</taxon>
        <taxon>Actinomycetota</taxon>
        <taxon>Actinomycetes</taxon>
        <taxon>Mycobacteriales</taxon>
        <taxon>Tsukamurellaceae</taxon>
        <taxon>Tsukamurella</taxon>
    </lineage>
</organism>
<dbReference type="EMBL" id="JAUTIX010000003">
    <property type="protein sequence ID" value="MDP0397900.1"/>
    <property type="molecule type" value="Genomic_DNA"/>
</dbReference>
<comment type="caution">
    <text evidence="2">The sequence shown here is derived from an EMBL/GenBank/DDBJ whole genome shotgun (WGS) entry which is preliminary data.</text>
</comment>
<dbReference type="SUPFAM" id="SSF54427">
    <property type="entry name" value="NTF2-like"/>
    <property type="match status" value="1"/>
</dbReference>
<keyword evidence="2" id="KW-0378">Hydrolase</keyword>
<protein>
    <submittedName>
        <fullName evidence="2">Limonene-1,2-epoxide hydrolase family protein</fullName>
    </submittedName>
</protein>
<proteinExistence type="predicted"/>
<evidence type="ECO:0000259" key="1">
    <source>
        <dbReference type="Pfam" id="PF07858"/>
    </source>
</evidence>
<evidence type="ECO:0000313" key="3">
    <source>
        <dbReference type="Proteomes" id="UP001178281"/>
    </source>
</evidence>
<sequence>MNNSPLWSPQDVAERFVEALGSGDYEIAEHLLAKDVVYTRTSWRTLRGRRAVSRNFRRHEHSRVQLRSVLLSATAADGVALTERVTSLVYGPLRLQFWVCSRFDVQDGRIVAWRDYFDFLDIAKAAARAVAGAVYAPARPELPRAVV</sequence>
<keyword evidence="3" id="KW-1185">Reference proteome</keyword>
<dbReference type="AlphaFoldDB" id="A0AA90NA97"/>
<dbReference type="Gene3D" id="3.10.450.50">
    <property type="match status" value="1"/>
</dbReference>
<dbReference type="Pfam" id="PF07858">
    <property type="entry name" value="LEH"/>
    <property type="match status" value="1"/>
</dbReference>
<dbReference type="InterPro" id="IPR013100">
    <property type="entry name" value="LEH"/>
</dbReference>
<reference evidence="2" key="1">
    <citation type="submission" date="2023-08" db="EMBL/GenBank/DDBJ databases">
        <title>The draft genome of Tsukamurella strandjordii strain 050030.</title>
        <authorList>
            <person name="Zhao F."/>
            <person name="Feng Y."/>
            <person name="Zong Z."/>
        </authorList>
    </citation>
    <scope>NUCLEOTIDE SEQUENCE</scope>
    <source>
        <strain evidence="2">050030</strain>
    </source>
</reference>
<gene>
    <name evidence="2" type="ORF">Q7X28_08170</name>
</gene>
<dbReference type="RefSeq" id="WP_220658123.1">
    <property type="nucleotide sequence ID" value="NZ_BAAAII010000013.1"/>
</dbReference>
<dbReference type="InterPro" id="IPR032710">
    <property type="entry name" value="NTF2-like_dom_sf"/>
</dbReference>
<accession>A0AA90NA97</accession>
<name>A0AA90NA97_9ACTN</name>
<dbReference type="GO" id="GO:0016787">
    <property type="term" value="F:hydrolase activity"/>
    <property type="evidence" value="ECO:0007669"/>
    <property type="project" value="UniProtKB-KW"/>
</dbReference>
<evidence type="ECO:0000313" key="2">
    <source>
        <dbReference type="EMBL" id="MDP0397900.1"/>
    </source>
</evidence>